<name>A0AAT9FMU9_9BACT</name>
<evidence type="ECO:0000256" key="1">
    <source>
        <dbReference type="SAM" id="SignalP"/>
    </source>
</evidence>
<accession>A0AAT9FMU9</accession>
<evidence type="ECO:0000313" key="3">
    <source>
        <dbReference type="EMBL" id="BDS07280.1"/>
    </source>
</evidence>
<evidence type="ECO:0000259" key="2">
    <source>
        <dbReference type="Pfam" id="PF07589"/>
    </source>
</evidence>
<dbReference type="EMBL" id="AP026866">
    <property type="protein sequence ID" value="BDS07280.1"/>
    <property type="molecule type" value="Genomic_DNA"/>
</dbReference>
<sequence>MKNIRRSALIGALILQAPASFGAVNFIFNYTDVGVGFNDPTEGAARRAGLEEAASRVAAIFSAYNADVHIDVDGSQTNDTTLASAGSNFNFTPSGPGFDGRGDVGIKILGGVDPSPGTADGKVDWNFEDFMWEAGDDFQPGEMDLISTAMHELLHAVGVSSDITQSGINGYGTSPGNPAIWAPFDQFVGDGTGALIDGSFALDGSRWNTASVGGTGTSPAGAGLYFYGANAMALNGGNPVPLYSPTAWVDGSSGSHLDTDFFTGANAKMMNHEATVAEGLDLRDIDALTVAMLQDMGFTEASLVPEPASTALLGLGGIALLIRRRRA</sequence>
<feature type="domain" description="Ice-binding protein C-terminal" evidence="2">
    <location>
        <begin position="304"/>
        <end position="325"/>
    </location>
</feature>
<feature type="signal peptide" evidence="1">
    <location>
        <begin position="1"/>
        <end position="22"/>
    </location>
</feature>
<gene>
    <name evidence="3" type="ORF">NT6N_23200</name>
</gene>
<dbReference type="NCBIfam" id="TIGR02595">
    <property type="entry name" value="PEP_CTERM"/>
    <property type="match status" value="1"/>
</dbReference>
<dbReference type="Pfam" id="PF07589">
    <property type="entry name" value="PEP-CTERM"/>
    <property type="match status" value="1"/>
</dbReference>
<organism evidence="3">
    <name type="scientific">Oceaniferula spumae</name>
    <dbReference type="NCBI Taxonomy" id="2979115"/>
    <lineage>
        <taxon>Bacteria</taxon>
        <taxon>Pseudomonadati</taxon>
        <taxon>Verrucomicrobiota</taxon>
        <taxon>Verrucomicrobiia</taxon>
        <taxon>Verrucomicrobiales</taxon>
        <taxon>Verrucomicrobiaceae</taxon>
        <taxon>Oceaniferula</taxon>
    </lineage>
</organism>
<protein>
    <recommendedName>
        <fullName evidence="2">Ice-binding protein C-terminal domain-containing protein</fullName>
    </recommendedName>
</protein>
<reference evidence="3" key="1">
    <citation type="submission" date="2024-07" db="EMBL/GenBank/DDBJ databases">
        <title>Complete genome sequence of Verrucomicrobiaceae bacterium NT6N.</title>
        <authorList>
            <person name="Huang C."/>
            <person name="Takami H."/>
            <person name="Hamasaki K."/>
        </authorList>
    </citation>
    <scope>NUCLEOTIDE SEQUENCE</scope>
    <source>
        <strain evidence="3">NT6N</strain>
    </source>
</reference>
<dbReference type="KEGG" id="osu:NT6N_23200"/>
<proteinExistence type="predicted"/>
<dbReference type="InterPro" id="IPR013424">
    <property type="entry name" value="Ice-binding_C"/>
</dbReference>
<feature type="chain" id="PRO_5043636144" description="Ice-binding protein C-terminal domain-containing protein" evidence="1">
    <location>
        <begin position="23"/>
        <end position="327"/>
    </location>
</feature>
<keyword evidence="1" id="KW-0732">Signal</keyword>
<dbReference type="AlphaFoldDB" id="A0AAT9FMU9"/>